<comment type="catalytic activity">
    <reaction evidence="13">
        <text>ATP + H2O + 4 H(+)(in) = ADP + phosphate + 5 H(+)(out)</text>
        <dbReference type="Rhea" id="RHEA:57720"/>
        <dbReference type="ChEBI" id="CHEBI:15377"/>
        <dbReference type="ChEBI" id="CHEBI:15378"/>
        <dbReference type="ChEBI" id="CHEBI:30616"/>
        <dbReference type="ChEBI" id="CHEBI:43474"/>
        <dbReference type="ChEBI" id="CHEBI:456216"/>
        <dbReference type="EC" id="7.1.2.2"/>
    </reaction>
</comment>
<dbReference type="InterPro" id="IPR005294">
    <property type="entry name" value="ATP_synth_F1_asu"/>
</dbReference>
<comment type="subcellular location">
    <subcellularLocation>
        <location evidence="13">Cell membrane</location>
        <topology evidence="13">Peripheral membrane protein</topology>
    </subcellularLocation>
    <subcellularLocation>
        <location evidence="1">Membrane</location>
    </subcellularLocation>
</comment>
<dbReference type="InterPro" id="IPR038376">
    <property type="entry name" value="ATP_synth_asu_C_sf"/>
</dbReference>
<dbReference type="HAMAP" id="MF_01346">
    <property type="entry name" value="ATP_synth_alpha_bact"/>
    <property type="match status" value="1"/>
</dbReference>
<dbReference type="NCBIfam" id="TIGR00962">
    <property type="entry name" value="atpA"/>
    <property type="match status" value="1"/>
</dbReference>
<evidence type="ECO:0000256" key="9">
    <source>
        <dbReference type="ARBA" id="ARBA00023065"/>
    </source>
</evidence>
<dbReference type="CDD" id="cd18113">
    <property type="entry name" value="ATP-synt_F1_alpha_C"/>
    <property type="match status" value="1"/>
</dbReference>
<dbReference type="Pfam" id="PF00306">
    <property type="entry name" value="ATP-synt_ab_C"/>
    <property type="match status" value="1"/>
</dbReference>
<dbReference type="GO" id="GO:0005524">
    <property type="term" value="F:ATP binding"/>
    <property type="evidence" value="ECO:0007669"/>
    <property type="project" value="UniProtKB-UniRule"/>
</dbReference>
<dbReference type="Pfam" id="PF00006">
    <property type="entry name" value="ATP-synt_ab"/>
    <property type="match status" value="1"/>
</dbReference>
<keyword evidence="4 13" id="KW-1003">Cell membrane</keyword>
<dbReference type="InterPro" id="IPR027417">
    <property type="entry name" value="P-loop_NTPase"/>
</dbReference>
<dbReference type="GO" id="GO:0046933">
    <property type="term" value="F:proton-transporting ATP synthase activity, rotational mechanism"/>
    <property type="evidence" value="ECO:0007669"/>
    <property type="project" value="UniProtKB-UniRule"/>
</dbReference>
<proteinExistence type="inferred from homology"/>
<feature type="domain" description="ATP synthase alpha subunit C-terminal" evidence="15">
    <location>
        <begin position="450"/>
        <end position="575"/>
    </location>
</feature>
<keyword evidence="11 13" id="KW-0139">CF(1)</keyword>
<evidence type="ECO:0000259" key="14">
    <source>
        <dbReference type="Pfam" id="PF00006"/>
    </source>
</evidence>
<keyword evidence="5 13" id="KW-0547">Nucleotide-binding</keyword>
<dbReference type="InterPro" id="IPR000711">
    <property type="entry name" value="ATPase_OSCP/dsu"/>
</dbReference>
<evidence type="ECO:0000256" key="5">
    <source>
        <dbReference type="ARBA" id="ARBA00022741"/>
    </source>
</evidence>
<keyword evidence="10 13" id="KW-0472">Membrane</keyword>
<dbReference type="InterPro" id="IPR004100">
    <property type="entry name" value="ATPase_F1/V1/A1_a/bsu_N"/>
</dbReference>
<feature type="domain" description="ATPase F1/V1/A1 complex alpha/beta subunit N-terminal" evidence="16">
    <location>
        <begin position="106"/>
        <end position="171"/>
    </location>
</feature>
<dbReference type="InterPro" id="IPR033732">
    <property type="entry name" value="ATP_synth_F1_a_nt-bd_dom"/>
</dbReference>
<dbReference type="CDD" id="cd18116">
    <property type="entry name" value="ATP-synt_F1_alpha_N"/>
    <property type="match status" value="1"/>
</dbReference>
<feature type="domain" description="ATPase F1/V1/A1 complex alpha/beta subunit nucleotide-binding" evidence="14">
    <location>
        <begin position="228"/>
        <end position="443"/>
    </location>
</feature>
<reference evidence="17 18" key="1">
    <citation type="submission" date="2017-02" db="EMBL/GenBank/DDBJ databases">
        <authorList>
            <person name="Peterson S.W."/>
        </authorList>
    </citation>
    <scope>NUCLEOTIDE SEQUENCE [LARGE SCALE GENOMIC DNA]</scope>
    <source>
        <strain evidence="17 18">ATCC 17233</strain>
    </source>
</reference>
<dbReference type="Gene3D" id="3.40.50.300">
    <property type="entry name" value="P-loop containing nucleotide triphosphate hydrolases"/>
    <property type="match status" value="1"/>
</dbReference>
<dbReference type="GO" id="GO:0005886">
    <property type="term" value="C:plasma membrane"/>
    <property type="evidence" value="ECO:0007669"/>
    <property type="project" value="UniProtKB-SubCell"/>
</dbReference>
<evidence type="ECO:0000256" key="10">
    <source>
        <dbReference type="ARBA" id="ARBA00023136"/>
    </source>
</evidence>
<dbReference type="SUPFAM" id="SSF50615">
    <property type="entry name" value="N-terminal domain of alpha and beta subunits of F1 ATP synthase"/>
    <property type="match status" value="1"/>
</dbReference>
<dbReference type="EC" id="7.1.2.2" evidence="13"/>
<dbReference type="GO" id="GO:0043531">
    <property type="term" value="F:ADP binding"/>
    <property type="evidence" value="ECO:0007669"/>
    <property type="project" value="TreeGrafter"/>
</dbReference>
<dbReference type="NCBIfam" id="NF009884">
    <property type="entry name" value="PRK13343.1"/>
    <property type="match status" value="1"/>
</dbReference>
<keyword evidence="3 13" id="KW-0813">Transport</keyword>
<keyword evidence="8 13" id="KW-1278">Translocase</keyword>
<evidence type="ECO:0000256" key="7">
    <source>
        <dbReference type="ARBA" id="ARBA00022840"/>
    </source>
</evidence>
<dbReference type="SUPFAM" id="SSF47917">
    <property type="entry name" value="C-terminal domain of alpha and beta subunits of F1 ATP synthase"/>
    <property type="match status" value="1"/>
</dbReference>
<evidence type="ECO:0000313" key="17">
    <source>
        <dbReference type="EMBL" id="SJZ52607.1"/>
    </source>
</evidence>
<comment type="similarity">
    <text evidence="2 13">Belongs to the ATPase alpha/beta chains family.</text>
</comment>
<evidence type="ECO:0000256" key="13">
    <source>
        <dbReference type="HAMAP-Rule" id="MF_01346"/>
    </source>
</evidence>
<dbReference type="Pfam" id="PF00213">
    <property type="entry name" value="OSCP"/>
    <property type="match status" value="1"/>
</dbReference>
<dbReference type="FunFam" id="3.40.50.300:FF:000002">
    <property type="entry name" value="ATP synthase subunit alpha"/>
    <property type="match status" value="1"/>
</dbReference>
<name>A0A1T4LDG5_9FIRM</name>
<dbReference type="InterPro" id="IPR036121">
    <property type="entry name" value="ATPase_F1/V1/A1_a/bsu_N_sf"/>
</dbReference>
<dbReference type="InterPro" id="IPR000194">
    <property type="entry name" value="ATPase_F1/V1/A1_a/bsu_nucl-bd"/>
</dbReference>
<evidence type="ECO:0000256" key="2">
    <source>
        <dbReference type="ARBA" id="ARBA00008936"/>
    </source>
</evidence>
<dbReference type="SUPFAM" id="SSF52540">
    <property type="entry name" value="P-loop containing nucleoside triphosphate hydrolases"/>
    <property type="match status" value="1"/>
</dbReference>
<dbReference type="Pfam" id="PF02874">
    <property type="entry name" value="ATP-synt_ab_N"/>
    <property type="match status" value="1"/>
</dbReference>
<dbReference type="OrthoDB" id="9803053at2"/>
<evidence type="ECO:0000256" key="4">
    <source>
        <dbReference type="ARBA" id="ARBA00022475"/>
    </source>
</evidence>
<evidence type="ECO:0000259" key="15">
    <source>
        <dbReference type="Pfam" id="PF00306"/>
    </source>
</evidence>
<keyword evidence="12 13" id="KW-0066">ATP synthesis</keyword>
<dbReference type="CDD" id="cd01132">
    <property type="entry name" value="F1-ATPase_alpha_CD"/>
    <property type="match status" value="1"/>
</dbReference>
<evidence type="ECO:0000256" key="3">
    <source>
        <dbReference type="ARBA" id="ARBA00022448"/>
    </source>
</evidence>
<evidence type="ECO:0000313" key="18">
    <source>
        <dbReference type="Proteomes" id="UP000189857"/>
    </source>
</evidence>
<dbReference type="EMBL" id="FUXA01000005">
    <property type="protein sequence ID" value="SJZ52607.1"/>
    <property type="molecule type" value="Genomic_DNA"/>
</dbReference>
<feature type="binding site" evidence="13">
    <location>
        <begin position="248"/>
        <end position="255"/>
    </location>
    <ligand>
        <name>ATP</name>
        <dbReference type="ChEBI" id="CHEBI:30616"/>
    </ligand>
</feature>
<dbReference type="PANTHER" id="PTHR48082:SF2">
    <property type="entry name" value="ATP SYNTHASE SUBUNIT ALPHA, MITOCHONDRIAL"/>
    <property type="match status" value="1"/>
</dbReference>
<dbReference type="Gene3D" id="2.40.30.20">
    <property type="match status" value="1"/>
</dbReference>
<evidence type="ECO:0000256" key="8">
    <source>
        <dbReference type="ARBA" id="ARBA00022967"/>
    </source>
</evidence>
<dbReference type="InterPro" id="IPR020003">
    <property type="entry name" value="ATPase_a/bsu_AS"/>
</dbReference>
<feature type="site" description="Required for activity" evidence="13">
    <location>
        <position position="441"/>
    </location>
</feature>
<organism evidence="17 18">
    <name type="scientific">Eubacterium ruminantium</name>
    <dbReference type="NCBI Taxonomy" id="42322"/>
    <lineage>
        <taxon>Bacteria</taxon>
        <taxon>Bacillati</taxon>
        <taxon>Bacillota</taxon>
        <taxon>Clostridia</taxon>
        <taxon>Eubacteriales</taxon>
        <taxon>Eubacteriaceae</taxon>
        <taxon>Eubacterium</taxon>
    </lineage>
</organism>
<evidence type="ECO:0000256" key="6">
    <source>
        <dbReference type="ARBA" id="ARBA00022781"/>
    </source>
</evidence>
<comment type="function">
    <text evidence="13">Produces ATP from ADP in the presence of a proton gradient across the membrane. The alpha chain is a regulatory subunit.</text>
</comment>
<dbReference type="PANTHER" id="PTHR48082">
    <property type="entry name" value="ATP SYNTHASE SUBUNIT ALPHA, MITOCHONDRIAL"/>
    <property type="match status" value="1"/>
</dbReference>
<evidence type="ECO:0000256" key="1">
    <source>
        <dbReference type="ARBA" id="ARBA00004370"/>
    </source>
</evidence>
<evidence type="ECO:0000259" key="16">
    <source>
        <dbReference type="Pfam" id="PF02874"/>
    </source>
</evidence>
<keyword evidence="18" id="KW-1185">Reference proteome</keyword>
<dbReference type="Proteomes" id="UP000189857">
    <property type="component" value="Unassembled WGS sequence"/>
</dbReference>
<dbReference type="PROSITE" id="PS00152">
    <property type="entry name" value="ATPASE_ALPHA_BETA"/>
    <property type="match status" value="1"/>
</dbReference>
<accession>A0A1T4LDG5</accession>
<gene>
    <name evidence="13" type="primary">atpA</name>
    <name evidence="17" type="ORF">SAMN02745110_00797</name>
</gene>
<keyword evidence="6 13" id="KW-0375">Hydrogen ion transport</keyword>
<evidence type="ECO:0000256" key="11">
    <source>
        <dbReference type="ARBA" id="ARBA00023196"/>
    </source>
</evidence>
<dbReference type="InterPro" id="IPR023366">
    <property type="entry name" value="ATP_synth_asu-like_sf"/>
</dbReference>
<dbReference type="GO" id="GO:0045259">
    <property type="term" value="C:proton-transporting ATP synthase complex"/>
    <property type="evidence" value="ECO:0007669"/>
    <property type="project" value="UniProtKB-KW"/>
</dbReference>
<evidence type="ECO:0000256" key="12">
    <source>
        <dbReference type="ARBA" id="ARBA00023310"/>
    </source>
</evidence>
<dbReference type="Gene3D" id="1.20.150.20">
    <property type="entry name" value="ATP synthase alpha/beta chain, C-terminal domain"/>
    <property type="match status" value="1"/>
</dbReference>
<protein>
    <recommendedName>
        <fullName evidence="13">ATP synthase subunit alpha</fullName>
        <ecNumber evidence="13">7.1.2.2</ecNumber>
    </recommendedName>
    <alternativeName>
        <fullName evidence="13">ATP synthase F1 sector subunit alpha</fullName>
    </alternativeName>
    <alternativeName>
        <fullName evidence="13">F-ATPase subunit alpha</fullName>
    </alternativeName>
</protein>
<keyword evidence="9 13" id="KW-0406">Ion transport</keyword>
<dbReference type="RefSeq" id="WP_078786606.1">
    <property type="nucleotide sequence ID" value="NZ_FMTO01000005.1"/>
</dbReference>
<keyword evidence="7 13" id="KW-0067">ATP-binding</keyword>
<sequence length="581" mass="63605">MKDGECLKAYLYAAEAPGNEQKEKFLEFLSKKNGGRPVTLEWVKDKSLGNGFKLCCGSEIYDWTTEGRLRQFKEMIDDIDVSETNDVVGLVKENIKNWKLKIRADETGKVISVGDGIAVVSGLDRVKYGEIVAFECGVKGMIQDLNYDEAGVILFGDDNEITEDSLVYRTGKTAGIPVGDAFIGRVVNALGEPVDGKGEIIAEGYRAIESPAPGIIDRQPVDKPMETGLLTIDSMFPIGKGQRELIIGDRQTGKTSIAVDTILNQKGKNVICVYVAIGQKASSIANLVQNLTVSGAMEYTVIVNASAGETAPIQFIAPYAGTALGEYFMNTGRDVLIVYDDLSKHAIAYRALSLLLERSPGREAYPGDVFYLHSRLLERSAHLSDERGGGSMTALPIVETQAGDVSAYIPTNIISITDGQIFLESDLFFAGQRPAVNVGLSVSRVGGAAQTKAMKKSTGSLRLDLAQYREMEVFTQFSSDLDEATKKQLVYGQGLMRLLRQPKNHPMSQHQQVISLISALNHNMQDVPIDRINDINNNMLEYFEDMYPEICSSIDSSGTVTDEQIETIKEASKEFIVSQIK</sequence>
<dbReference type="AlphaFoldDB" id="A0A1T4LDG5"/>
<dbReference type="InterPro" id="IPR000793">
    <property type="entry name" value="ATP_synth_asu_C"/>
</dbReference>